<evidence type="ECO:0000313" key="1">
    <source>
        <dbReference type="EMBL" id="GAG78310.1"/>
    </source>
</evidence>
<reference evidence="1" key="1">
    <citation type="journal article" date="2014" name="Front. Microbiol.">
        <title>High frequency of phylogenetically diverse reductive dehalogenase-homologous genes in deep subseafloor sedimentary metagenomes.</title>
        <authorList>
            <person name="Kawai M."/>
            <person name="Futagami T."/>
            <person name="Toyoda A."/>
            <person name="Takaki Y."/>
            <person name="Nishi S."/>
            <person name="Hori S."/>
            <person name="Arai W."/>
            <person name="Tsubouchi T."/>
            <person name="Morono Y."/>
            <person name="Uchiyama I."/>
            <person name="Ito T."/>
            <person name="Fujiyama A."/>
            <person name="Inagaki F."/>
            <person name="Takami H."/>
        </authorList>
    </citation>
    <scope>NUCLEOTIDE SEQUENCE</scope>
    <source>
        <strain evidence="1">Expedition CK06-06</strain>
    </source>
</reference>
<feature type="non-terminal residue" evidence="1">
    <location>
        <position position="130"/>
    </location>
</feature>
<dbReference type="EMBL" id="BART01017486">
    <property type="protein sequence ID" value="GAG78310.1"/>
    <property type="molecule type" value="Genomic_DNA"/>
</dbReference>
<comment type="caution">
    <text evidence="1">The sequence shown here is derived from an EMBL/GenBank/DDBJ whole genome shotgun (WGS) entry which is preliminary data.</text>
</comment>
<gene>
    <name evidence="1" type="ORF">S01H4_33270</name>
</gene>
<sequence>MTMPVPPAAAEVYGLWLLLDLTVTIDPFYKIITATTDRPFIAVLFWNCVAPLDEPRLRMRRGVASWRDPHISWHPWGWVRQQEPGDVTVHTFILTAGYHPSYIWFRIEGGVWSELSCPECESTNIQQFGT</sequence>
<accession>X1A7W4</accession>
<proteinExistence type="predicted"/>
<dbReference type="AlphaFoldDB" id="X1A7W4"/>
<organism evidence="1">
    <name type="scientific">marine sediment metagenome</name>
    <dbReference type="NCBI Taxonomy" id="412755"/>
    <lineage>
        <taxon>unclassified sequences</taxon>
        <taxon>metagenomes</taxon>
        <taxon>ecological metagenomes</taxon>
    </lineage>
</organism>
<name>X1A7W4_9ZZZZ</name>
<protein>
    <submittedName>
        <fullName evidence="1">Uncharacterized protein</fullName>
    </submittedName>
</protein>